<dbReference type="GeneID" id="36622576"/>
<dbReference type="Proteomes" id="UP000241690">
    <property type="component" value="Unassembled WGS sequence"/>
</dbReference>
<evidence type="ECO:0000313" key="4">
    <source>
        <dbReference type="Proteomes" id="UP000241690"/>
    </source>
</evidence>
<dbReference type="EMBL" id="KZ679676">
    <property type="protein sequence ID" value="PTB58565.1"/>
    <property type="molecule type" value="Genomic_DNA"/>
</dbReference>
<keyword evidence="2" id="KW-1133">Transmembrane helix</keyword>
<evidence type="ECO:0000256" key="1">
    <source>
        <dbReference type="SAM" id="MobiDB-lite"/>
    </source>
</evidence>
<keyword evidence="2" id="KW-0472">Membrane</keyword>
<dbReference type="RefSeq" id="XP_024778242.1">
    <property type="nucleotide sequence ID" value="XM_024914011.1"/>
</dbReference>
<dbReference type="AlphaFoldDB" id="A0A2T4ANB5"/>
<gene>
    <name evidence="3" type="ORF">M431DRAFT_280834</name>
</gene>
<evidence type="ECO:0000313" key="3">
    <source>
        <dbReference type="EMBL" id="PTB58565.1"/>
    </source>
</evidence>
<proteinExistence type="predicted"/>
<accession>A0A2T4ANB5</accession>
<sequence length="122" mass="13933">MMAVIHTNLPKQKQIDQGAKQRLLPWRSERRKGSISHMDRQTDRQTASRKPRCCKLLRTLSTLITGHIRAVHMSVMHSYMCKSIVSHGVLLTIGASVMLAASFVDIYMKMEMEELDHRLGTT</sequence>
<feature type="compositionally biased region" description="Basic and acidic residues" evidence="1">
    <location>
        <begin position="27"/>
        <end position="43"/>
    </location>
</feature>
<reference evidence="3 4" key="1">
    <citation type="submission" date="2016-07" db="EMBL/GenBank/DDBJ databases">
        <title>Multiple horizontal gene transfer events from other fungi enriched the ability of initially mycotrophic Trichoderma (Ascomycota) to feed on dead plant biomass.</title>
        <authorList>
            <consortium name="DOE Joint Genome Institute"/>
            <person name="Aerts A."/>
            <person name="Atanasova L."/>
            <person name="Chenthamara K."/>
            <person name="Zhang J."/>
            <person name="Grujic M."/>
            <person name="Henrissat B."/>
            <person name="Kuo A."/>
            <person name="Salamov A."/>
            <person name="Lipzen A."/>
            <person name="Labutti K."/>
            <person name="Barry K."/>
            <person name="Miao Y."/>
            <person name="Rahimi M.J."/>
            <person name="Shen Q."/>
            <person name="Grigoriev I.V."/>
            <person name="Kubicek C.P."/>
            <person name="Druzhinina I.S."/>
        </authorList>
    </citation>
    <scope>NUCLEOTIDE SEQUENCE [LARGE SCALE GENOMIC DNA]</scope>
    <source>
        <strain evidence="3 4">CBS 226.95</strain>
    </source>
</reference>
<evidence type="ECO:0000256" key="2">
    <source>
        <dbReference type="SAM" id="Phobius"/>
    </source>
</evidence>
<keyword evidence="2" id="KW-0812">Transmembrane</keyword>
<keyword evidence="4" id="KW-1185">Reference proteome</keyword>
<feature type="transmembrane region" description="Helical" evidence="2">
    <location>
        <begin position="84"/>
        <end position="108"/>
    </location>
</feature>
<feature type="region of interest" description="Disordered" evidence="1">
    <location>
        <begin position="15"/>
        <end position="50"/>
    </location>
</feature>
<name>A0A2T4ANB5_TRIHA</name>
<protein>
    <submittedName>
        <fullName evidence="3">Uncharacterized protein</fullName>
    </submittedName>
</protein>
<organism evidence="3 4">
    <name type="scientific">Trichoderma harzianum CBS 226.95</name>
    <dbReference type="NCBI Taxonomy" id="983964"/>
    <lineage>
        <taxon>Eukaryota</taxon>
        <taxon>Fungi</taxon>
        <taxon>Dikarya</taxon>
        <taxon>Ascomycota</taxon>
        <taxon>Pezizomycotina</taxon>
        <taxon>Sordariomycetes</taxon>
        <taxon>Hypocreomycetidae</taxon>
        <taxon>Hypocreales</taxon>
        <taxon>Hypocreaceae</taxon>
        <taxon>Trichoderma</taxon>
    </lineage>
</organism>